<evidence type="ECO:0000259" key="4">
    <source>
        <dbReference type="PROSITE" id="PS51387"/>
    </source>
</evidence>
<name>A0A356LC22_9BURK</name>
<dbReference type="SUPFAM" id="SSF55447">
    <property type="entry name" value="CO dehydrogenase flavoprotein C-terminal domain-like"/>
    <property type="match status" value="1"/>
</dbReference>
<dbReference type="PROSITE" id="PS51387">
    <property type="entry name" value="FAD_PCMH"/>
    <property type="match status" value="1"/>
</dbReference>
<evidence type="ECO:0000256" key="2">
    <source>
        <dbReference type="ARBA" id="ARBA00022827"/>
    </source>
</evidence>
<protein>
    <submittedName>
        <fullName evidence="5">Carbon monoxide dehydrogenase</fullName>
    </submittedName>
</protein>
<dbReference type="Gene3D" id="3.30.43.10">
    <property type="entry name" value="Uridine Diphospho-n-acetylenolpyruvylglucosamine Reductase, domain 2"/>
    <property type="match status" value="1"/>
</dbReference>
<dbReference type="InterPro" id="IPR036683">
    <property type="entry name" value="CO_DH_flav_C_dom_sf"/>
</dbReference>
<dbReference type="Proteomes" id="UP000264036">
    <property type="component" value="Unassembled WGS sequence"/>
</dbReference>
<dbReference type="InterPro" id="IPR036318">
    <property type="entry name" value="FAD-bd_PCMH-like_sf"/>
</dbReference>
<dbReference type="Pfam" id="PF03450">
    <property type="entry name" value="CO_deh_flav_C"/>
    <property type="match status" value="1"/>
</dbReference>
<evidence type="ECO:0000313" key="6">
    <source>
        <dbReference type="Proteomes" id="UP000264036"/>
    </source>
</evidence>
<dbReference type="InterPro" id="IPR016166">
    <property type="entry name" value="FAD-bd_PCMH"/>
</dbReference>
<dbReference type="InterPro" id="IPR002346">
    <property type="entry name" value="Mopterin_DH_FAD-bd"/>
</dbReference>
<dbReference type="InterPro" id="IPR016167">
    <property type="entry name" value="FAD-bd_PCMH_sub1"/>
</dbReference>
<dbReference type="Gene3D" id="3.30.465.10">
    <property type="match status" value="1"/>
</dbReference>
<feature type="domain" description="FAD-binding PCMH-type" evidence="4">
    <location>
        <begin position="1"/>
        <end position="177"/>
    </location>
</feature>
<reference evidence="5 6" key="1">
    <citation type="journal article" date="2018" name="Nat. Biotechnol.">
        <title>A standardized bacterial taxonomy based on genome phylogeny substantially revises the tree of life.</title>
        <authorList>
            <person name="Parks D.H."/>
            <person name="Chuvochina M."/>
            <person name="Waite D.W."/>
            <person name="Rinke C."/>
            <person name="Skarshewski A."/>
            <person name="Chaumeil P.A."/>
            <person name="Hugenholtz P."/>
        </authorList>
    </citation>
    <scope>NUCLEOTIDE SEQUENCE [LARGE SCALE GENOMIC DNA]</scope>
    <source>
        <strain evidence="5">UBA10707</strain>
    </source>
</reference>
<sequence length="279" mass="30818">MKPLAFEYKRVDKVSEAVQWLHEAGENARILAGGQSLVILLNMRLAQPAYLLDISRCEELKFVRQEKGMLCIGASTTQAQLQYWPDLARAVPMLAEAIPFISHYQIRNRGTIAGSIAHADPSAELPLCLATLGGQVVLRSRQGARKLDAAQFQQGMLTTARKADELVTEVRFPVAKAGHGYAFDEFALRRGDFAIVACAVDAGPERIRLGIGGVADKPVVVQWARNDQASFTETLNDLAWQLDAQDDQHASAAYRRHLVRELGQHTIETALSRCEKNKD</sequence>
<dbReference type="SMART" id="SM01092">
    <property type="entry name" value="CO_deh_flav_C"/>
    <property type="match status" value="1"/>
</dbReference>
<dbReference type="AlphaFoldDB" id="A0A356LC22"/>
<keyword evidence="3" id="KW-0560">Oxidoreductase</keyword>
<keyword evidence="2" id="KW-0274">FAD</keyword>
<dbReference type="Gene3D" id="3.30.390.50">
    <property type="entry name" value="CO dehydrogenase flavoprotein, C-terminal domain"/>
    <property type="match status" value="1"/>
</dbReference>
<dbReference type="InterPro" id="IPR051312">
    <property type="entry name" value="Diverse_Substr_Oxidored"/>
</dbReference>
<organism evidence="5 6">
    <name type="scientific">Advenella kashmirensis</name>
    <dbReference type="NCBI Taxonomy" id="310575"/>
    <lineage>
        <taxon>Bacteria</taxon>
        <taxon>Pseudomonadati</taxon>
        <taxon>Pseudomonadota</taxon>
        <taxon>Betaproteobacteria</taxon>
        <taxon>Burkholderiales</taxon>
        <taxon>Alcaligenaceae</taxon>
    </lineage>
</organism>
<keyword evidence="1" id="KW-0285">Flavoprotein</keyword>
<comment type="caution">
    <text evidence="5">The sequence shown here is derived from an EMBL/GenBank/DDBJ whole genome shotgun (WGS) entry which is preliminary data.</text>
</comment>
<dbReference type="PANTHER" id="PTHR42659">
    <property type="entry name" value="XANTHINE DEHYDROGENASE SUBUNIT C-RELATED"/>
    <property type="match status" value="1"/>
</dbReference>
<evidence type="ECO:0000256" key="3">
    <source>
        <dbReference type="ARBA" id="ARBA00023002"/>
    </source>
</evidence>
<dbReference type="InterPro" id="IPR016169">
    <property type="entry name" value="FAD-bd_PCMH_sub2"/>
</dbReference>
<gene>
    <name evidence="5" type="ORF">DD666_01685</name>
</gene>
<proteinExistence type="predicted"/>
<evidence type="ECO:0000256" key="1">
    <source>
        <dbReference type="ARBA" id="ARBA00022630"/>
    </source>
</evidence>
<evidence type="ECO:0000313" key="5">
    <source>
        <dbReference type="EMBL" id="HBP28111.1"/>
    </source>
</evidence>
<dbReference type="GO" id="GO:0016491">
    <property type="term" value="F:oxidoreductase activity"/>
    <property type="evidence" value="ECO:0007669"/>
    <property type="project" value="UniProtKB-KW"/>
</dbReference>
<dbReference type="PANTHER" id="PTHR42659:SF2">
    <property type="entry name" value="XANTHINE DEHYDROGENASE SUBUNIT C-RELATED"/>
    <property type="match status" value="1"/>
</dbReference>
<dbReference type="Pfam" id="PF00941">
    <property type="entry name" value="FAD_binding_5"/>
    <property type="match status" value="1"/>
</dbReference>
<dbReference type="InterPro" id="IPR005107">
    <property type="entry name" value="CO_DH_flav_C"/>
</dbReference>
<accession>A0A356LC22</accession>
<dbReference type="GO" id="GO:0071949">
    <property type="term" value="F:FAD binding"/>
    <property type="evidence" value="ECO:0007669"/>
    <property type="project" value="InterPro"/>
</dbReference>
<dbReference type="EMBL" id="DOEK01000004">
    <property type="protein sequence ID" value="HBP28111.1"/>
    <property type="molecule type" value="Genomic_DNA"/>
</dbReference>
<dbReference type="SUPFAM" id="SSF56176">
    <property type="entry name" value="FAD-binding/transporter-associated domain-like"/>
    <property type="match status" value="1"/>
</dbReference>